<proteinExistence type="predicted"/>
<protein>
    <submittedName>
        <fullName evidence="2">Uncharacterized protein</fullName>
    </submittedName>
</protein>
<dbReference type="AlphaFoldDB" id="A0A7S1K4A5"/>
<evidence type="ECO:0000313" key="2">
    <source>
        <dbReference type="EMBL" id="CAD9062621.1"/>
    </source>
</evidence>
<reference evidence="2" key="1">
    <citation type="submission" date="2021-01" db="EMBL/GenBank/DDBJ databases">
        <authorList>
            <person name="Corre E."/>
            <person name="Pelletier E."/>
            <person name="Niang G."/>
            <person name="Scheremetjew M."/>
            <person name="Finn R."/>
            <person name="Kale V."/>
            <person name="Holt S."/>
            <person name="Cochrane G."/>
            <person name="Meng A."/>
            <person name="Brown T."/>
            <person name="Cohen L."/>
        </authorList>
    </citation>
    <scope>NUCLEOTIDE SEQUENCE</scope>
    <source>
        <strain evidence="2">CCMP3346</strain>
    </source>
</reference>
<name>A0A7S1K4A5_9ALVE</name>
<sequence length="159" mass="16432">MDTGNLKASDASAAAFRRQCHPSLVPRSPSLSSDPSAAAAAAVAVAEAALSSSDEGTLPGPECHGLTEEGGTHTAAAAAHLSRPPPIIEDRIQEMFGYPDGSQVTHFPLANRLDKTEMSPYHLEGGCSKGHTAPTPTATTSWARCRGLPLLQSVRCSGT</sequence>
<dbReference type="EMBL" id="HBGB01030170">
    <property type="protein sequence ID" value="CAD9062621.1"/>
    <property type="molecule type" value="Transcribed_RNA"/>
</dbReference>
<feature type="region of interest" description="Disordered" evidence="1">
    <location>
        <begin position="49"/>
        <end position="75"/>
    </location>
</feature>
<evidence type="ECO:0000256" key="1">
    <source>
        <dbReference type="SAM" id="MobiDB-lite"/>
    </source>
</evidence>
<organism evidence="2">
    <name type="scientific">Vitrella brassicaformis</name>
    <dbReference type="NCBI Taxonomy" id="1169539"/>
    <lineage>
        <taxon>Eukaryota</taxon>
        <taxon>Sar</taxon>
        <taxon>Alveolata</taxon>
        <taxon>Colpodellida</taxon>
        <taxon>Vitrellaceae</taxon>
        <taxon>Vitrella</taxon>
    </lineage>
</organism>
<gene>
    <name evidence="2" type="ORF">VBRA1451_LOCUS17691</name>
</gene>
<accession>A0A7S1K4A5</accession>